<evidence type="ECO:0000256" key="1">
    <source>
        <dbReference type="ARBA" id="ARBA00005836"/>
    </source>
</evidence>
<evidence type="ECO:0000313" key="5">
    <source>
        <dbReference type="Proteomes" id="UP000771749"/>
    </source>
</evidence>
<dbReference type="InterPro" id="IPR047657">
    <property type="entry name" value="PmbA"/>
</dbReference>
<dbReference type="Proteomes" id="UP000771749">
    <property type="component" value="Unassembled WGS sequence"/>
</dbReference>
<dbReference type="GO" id="GO:0006508">
    <property type="term" value="P:proteolysis"/>
    <property type="evidence" value="ECO:0007669"/>
    <property type="project" value="InterPro"/>
</dbReference>
<dbReference type="Gene3D" id="3.30.2290.10">
    <property type="entry name" value="PmbA/TldD superfamily"/>
    <property type="match status" value="1"/>
</dbReference>
<dbReference type="InterPro" id="IPR035068">
    <property type="entry name" value="TldD/PmbA_N"/>
</dbReference>
<feature type="domain" description="Metalloprotease TldD/E C-terminal" evidence="3">
    <location>
        <begin position="274"/>
        <end position="490"/>
    </location>
</feature>
<dbReference type="SUPFAM" id="SSF111283">
    <property type="entry name" value="Putative modulator of DNA gyrase, PmbA/TldD"/>
    <property type="match status" value="1"/>
</dbReference>
<dbReference type="EMBL" id="JADIMJ010000060">
    <property type="protein sequence ID" value="MBO8453838.1"/>
    <property type="molecule type" value="Genomic_DNA"/>
</dbReference>
<sequence>MTGKENFGYDMDRMTDEMPQGKGQAPGIITACEAEAARKCISTALEAGASQVRVALDKSISDSLSLLNGELDKVCHSADRAVSLSIFANGRYGTFSTNETDEGKLMDFVKKAVRTTGMLAEDRCRRLPDPARTAKDATDGDETGLYDRSRHMIAQDMRLSAAMSGSIFRQAKEGRIPEEMLTGNGKYSIISEECEYSDSIDDNLTLDSRGFRGRHIETSFGYTAEITVGTHDGSLFSGYWWNSSPFMSGLTIDGCSETALRRAAGQIGQEKCRSGKYNMIVDSSVSSRLVAPIVSALNAMSLQQKNSFLTDSLGRKIFAEGLTLMDLARTCGRPGSRFYDSEGVATKDCPVISGGTVMEYFINTYMSEKTGLPPTVEGISRPVLMPWAADSGLQSAEKAISLQDMFRCCKDGIYVCGFNGGNCNPTTGDFSYGVEGFVFRDGEMAGPVREMLVTGNMVTLWNSLTAAGSDARKCSRWQIPSLAFAEVDFSA</sequence>
<name>A0A940DMI9_9BACT</name>
<feature type="domain" description="Metalloprotease TldD/E N-terminal" evidence="2">
    <location>
        <begin position="56"/>
        <end position="114"/>
    </location>
</feature>
<proteinExistence type="inferred from homology"/>
<comment type="caution">
    <text evidence="4">The sequence shown here is derived from an EMBL/GenBank/DDBJ whole genome shotgun (WGS) entry which is preliminary data.</text>
</comment>
<gene>
    <name evidence="4" type="ORF">IAC07_03825</name>
</gene>
<reference evidence="4" key="1">
    <citation type="submission" date="2020-10" db="EMBL/GenBank/DDBJ databases">
        <authorList>
            <person name="Gilroy R."/>
        </authorList>
    </citation>
    <scope>NUCLEOTIDE SEQUENCE</scope>
    <source>
        <strain evidence="4">F1-3629</strain>
    </source>
</reference>
<evidence type="ECO:0000259" key="2">
    <source>
        <dbReference type="Pfam" id="PF01523"/>
    </source>
</evidence>
<dbReference type="AlphaFoldDB" id="A0A940DMI9"/>
<dbReference type="Pfam" id="PF19289">
    <property type="entry name" value="PmbA_TldD_3rd"/>
    <property type="match status" value="1"/>
</dbReference>
<evidence type="ECO:0000313" key="4">
    <source>
        <dbReference type="EMBL" id="MBO8453838.1"/>
    </source>
</evidence>
<accession>A0A940DMI9</accession>
<dbReference type="Pfam" id="PF01523">
    <property type="entry name" value="PmbA_TldD_1st"/>
    <property type="match status" value="1"/>
</dbReference>
<dbReference type="InterPro" id="IPR036059">
    <property type="entry name" value="TldD/PmbA_sf"/>
</dbReference>
<evidence type="ECO:0000259" key="3">
    <source>
        <dbReference type="Pfam" id="PF19289"/>
    </source>
</evidence>
<dbReference type="InterPro" id="IPR002510">
    <property type="entry name" value="Metalloprtase-TldD/E_N"/>
</dbReference>
<dbReference type="InterPro" id="IPR045569">
    <property type="entry name" value="Metalloprtase-TldD/E_C"/>
</dbReference>
<dbReference type="PANTHER" id="PTHR43421">
    <property type="entry name" value="METALLOPROTEASE PMBA"/>
    <property type="match status" value="1"/>
</dbReference>
<dbReference type="GO" id="GO:0008237">
    <property type="term" value="F:metallopeptidase activity"/>
    <property type="evidence" value="ECO:0007669"/>
    <property type="project" value="InterPro"/>
</dbReference>
<dbReference type="GO" id="GO:0005829">
    <property type="term" value="C:cytosol"/>
    <property type="evidence" value="ECO:0007669"/>
    <property type="project" value="TreeGrafter"/>
</dbReference>
<reference evidence="4" key="2">
    <citation type="journal article" date="2021" name="PeerJ">
        <title>Extensive microbial diversity within the chicken gut microbiome revealed by metagenomics and culture.</title>
        <authorList>
            <person name="Gilroy R."/>
            <person name="Ravi A."/>
            <person name="Getino M."/>
            <person name="Pursley I."/>
            <person name="Horton D.L."/>
            <person name="Alikhan N.F."/>
            <person name="Baker D."/>
            <person name="Gharbi K."/>
            <person name="Hall N."/>
            <person name="Watson M."/>
            <person name="Adriaenssens E.M."/>
            <person name="Foster-Nyarko E."/>
            <person name="Jarju S."/>
            <person name="Secka A."/>
            <person name="Antonio M."/>
            <person name="Oren A."/>
            <person name="Chaudhuri R.R."/>
            <person name="La Ragione R."/>
            <person name="Hildebrand F."/>
            <person name="Pallen M.J."/>
        </authorList>
    </citation>
    <scope>NUCLEOTIDE SEQUENCE</scope>
    <source>
        <strain evidence="4">F1-3629</strain>
    </source>
</reference>
<comment type="similarity">
    <text evidence="1">Belongs to the peptidase U62 family.</text>
</comment>
<dbReference type="PANTHER" id="PTHR43421:SF1">
    <property type="entry name" value="METALLOPROTEASE PMBA"/>
    <property type="match status" value="1"/>
</dbReference>
<protein>
    <submittedName>
        <fullName evidence="4">TldD/PmbA family protein</fullName>
    </submittedName>
</protein>
<organism evidence="4 5">
    <name type="scientific">Candidatus Cryptobacteroides gallistercoris</name>
    <dbReference type="NCBI Taxonomy" id="2840765"/>
    <lineage>
        <taxon>Bacteria</taxon>
        <taxon>Pseudomonadati</taxon>
        <taxon>Bacteroidota</taxon>
        <taxon>Bacteroidia</taxon>
        <taxon>Bacteroidales</taxon>
        <taxon>Candidatus Cryptobacteroides</taxon>
    </lineage>
</organism>